<accession>A0AAW2WWI0</accession>
<sequence>MKSAGATFVGGREYAIPPSRKIAGSCTAACAVFGFTATSFDRGVSPPSIGASTTVETGRGASNTLAVAPLQQQPNEALSKAHARY</sequence>
<feature type="region of interest" description="Disordered" evidence="1">
    <location>
        <begin position="65"/>
        <end position="85"/>
    </location>
</feature>
<dbReference type="AlphaFoldDB" id="A0AAW2WWI0"/>
<proteinExistence type="predicted"/>
<comment type="caution">
    <text evidence="2">The sequence shown here is derived from an EMBL/GenBank/DDBJ whole genome shotgun (WGS) entry which is preliminary data.</text>
</comment>
<dbReference type="EMBL" id="JACGWN010000007">
    <property type="protein sequence ID" value="KAL0444857.1"/>
    <property type="molecule type" value="Genomic_DNA"/>
</dbReference>
<organism evidence="2">
    <name type="scientific">Sesamum latifolium</name>
    <dbReference type="NCBI Taxonomy" id="2727402"/>
    <lineage>
        <taxon>Eukaryota</taxon>
        <taxon>Viridiplantae</taxon>
        <taxon>Streptophyta</taxon>
        <taxon>Embryophyta</taxon>
        <taxon>Tracheophyta</taxon>
        <taxon>Spermatophyta</taxon>
        <taxon>Magnoliopsida</taxon>
        <taxon>eudicotyledons</taxon>
        <taxon>Gunneridae</taxon>
        <taxon>Pentapetalae</taxon>
        <taxon>asterids</taxon>
        <taxon>lamiids</taxon>
        <taxon>Lamiales</taxon>
        <taxon>Pedaliaceae</taxon>
        <taxon>Sesamum</taxon>
    </lineage>
</organism>
<evidence type="ECO:0000313" key="2">
    <source>
        <dbReference type="EMBL" id="KAL0444857.1"/>
    </source>
</evidence>
<feature type="compositionally biased region" description="Polar residues" evidence="1">
    <location>
        <begin position="65"/>
        <end position="76"/>
    </location>
</feature>
<evidence type="ECO:0000256" key="1">
    <source>
        <dbReference type="SAM" id="MobiDB-lite"/>
    </source>
</evidence>
<name>A0AAW2WWI0_9LAMI</name>
<reference evidence="2" key="2">
    <citation type="journal article" date="2024" name="Plant">
        <title>Genomic evolution and insights into agronomic trait innovations of Sesamum species.</title>
        <authorList>
            <person name="Miao H."/>
            <person name="Wang L."/>
            <person name="Qu L."/>
            <person name="Liu H."/>
            <person name="Sun Y."/>
            <person name="Le M."/>
            <person name="Wang Q."/>
            <person name="Wei S."/>
            <person name="Zheng Y."/>
            <person name="Lin W."/>
            <person name="Duan Y."/>
            <person name="Cao H."/>
            <person name="Xiong S."/>
            <person name="Wang X."/>
            <person name="Wei L."/>
            <person name="Li C."/>
            <person name="Ma Q."/>
            <person name="Ju M."/>
            <person name="Zhao R."/>
            <person name="Li G."/>
            <person name="Mu C."/>
            <person name="Tian Q."/>
            <person name="Mei H."/>
            <person name="Zhang T."/>
            <person name="Gao T."/>
            <person name="Zhang H."/>
        </authorList>
    </citation>
    <scope>NUCLEOTIDE SEQUENCE</scope>
    <source>
        <strain evidence="2">KEN1</strain>
    </source>
</reference>
<protein>
    <submittedName>
        <fullName evidence="2">Uncharacterized protein</fullName>
    </submittedName>
</protein>
<reference evidence="2" key="1">
    <citation type="submission" date="2020-06" db="EMBL/GenBank/DDBJ databases">
        <authorList>
            <person name="Li T."/>
            <person name="Hu X."/>
            <person name="Zhang T."/>
            <person name="Song X."/>
            <person name="Zhang H."/>
            <person name="Dai N."/>
            <person name="Sheng W."/>
            <person name="Hou X."/>
            <person name="Wei L."/>
        </authorList>
    </citation>
    <scope>NUCLEOTIDE SEQUENCE</scope>
    <source>
        <strain evidence="2">KEN1</strain>
        <tissue evidence="2">Leaf</tissue>
    </source>
</reference>
<gene>
    <name evidence="2" type="ORF">Slati_2208400</name>
</gene>